<dbReference type="NCBIfam" id="TIGR00414">
    <property type="entry name" value="serS"/>
    <property type="match status" value="1"/>
</dbReference>
<proteinExistence type="inferred from homology"/>
<keyword evidence="7" id="KW-0547">Nucleotide-binding</keyword>
<evidence type="ECO:0000256" key="1">
    <source>
        <dbReference type="ARBA" id="ARBA00004496"/>
    </source>
</evidence>
<accession>A0A1X7FQ29</accession>
<dbReference type="InterPro" id="IPR015866">
    <property type="entry name" value="Ser-tRNA-synth_1_N"/>
</dbReference>
<feature type="binding site" evidence="16">
    <location>
        <begin position="263"/>
        <end position="265"/>
    </location>
    <ligand>
        <name>ATP</name>
        <dbReference type="ChEBI" id="CHEBI:30616"/>
    </ligand>
</feature>
<dbReference type="Gene3D" id="3.30.930.10">
    <property type="entry name" value="Bira Bifunctional Protein, Domain 2"/>
    <property type="match status" value="1"/>
</dbReference>
<comment type="pathway">
    <text evidence="2">Aminoacyl-tRNA biosynthesis; selenocysteinyl-tRNA(Sec) biosynthesis; L-seryl-tRNA(Sec) from L-serine and tRNA(Sec): step 1/1.</text>
</comment>
<keyword evidence="9" id="KW-0648">Protein biosynthesis</keyword>
<dbReference type="InterPro" id="IPR002314">
    <property type="entry name" value="aa-tRNA-synt_IIb"/>
</dbReference>
<comment type="catalytic activity">
    <reaction evidence="12">
        <text>tRNA(Sec) + L-serine + ATP = L-seryl-tRNA(Sec) + AMP + diphosphate + H(+)</text>
        <dbReference type="Rhea" id="RHEA:42580"/>
        <dbReference type="Rhea" id="RHEA-COMP:9742"/>
        <dbReference type="Rhea" id="RHEA-COMP:10128"/>
        <dbReference type="ChEBI" id="CHEBI:15378"/>
        <dbReference type="ChEBI" id="CHEBI:30616"/>
        <dbReference type="ChEBI" id="CHEBI:33019"/>
        <dbReference type="ChEBI" id="CHEBI:33384"/>
        <dbReference type="ChEBI" id="CHEBI:78442"/>
        <dbReference type="ChEBI" id="CHEBI:78533"/>
        <dbReference type="ChEBI" id="CHEBI:456215"/>
        <dbReference type="EC" id="6.1.1.11"/>
    </reaction>
</comment>
<evidence type="ECO:0000256" key="14">
    <source>
        <dbReference type="NCBIfam" id="TIGR00414"/>
    </source>
</evidence>
<dbReference type="RefSeq" id="WP_085228884.1">
    <property type="nucleotide sequence ID" value="NZ_BSQD01000007.1"/>
</dbReference>
<organism evidence="18 19">
    <name type="scientific">Trinickia caryophylli</name>
    <name type="common">Paraburkholderia caryophylli</name>
    <dbReference type="NCBI Taxonomy" id="28094"/>
    <lineage>
        <taxon>Bacteria</taxon>
        <taxon>Pseudomonadati</taxon>
        <taxon>Pseudomonadota</taxon>
        <taxon>Betaproteobacteria</taxon>
        <taxon>Burkholderiales</taxon>
        <taxon>Burkholderiaceae</taxon>
        <taxon>Trinickia</taxon>
    </lineage>
</organism>
<gene>
    <name evidence="18" type="ORF">SAMN06295900_110159</name>
</gene>
<evidence type="ECO:0000256" key="4">
    <source>
        <dbReference type="ARBA" id="ARBA00012840"/>
    </source>
</evidence>
<reference evidence="19" key="1">
    <citation type="submission" date="2017-04" db="EMBL/GenBank/DDBJ databases">
        <authorList>
            <person name="Varghese N."/>
            <person name="Submissions S."/>
        </authorList>
    </citation>
    <scope>NUCLEOTIDE SEQUENCE [LARGE SCALE GENOMIC DNA]</scope>
    <source>
        <strain evidence="19">Ballard 720</strain>
    </source>
</reference>
<dbReference type="EC" id="6.1.1.11" evidence="4 14"/>
<evidence type="ECO:0000313" key="19">
    <source>
        <dbReference type="Proteomes" id="UP000192911"/>
    </source>
</evidence>
<evidence type="ECO:0000256" key="10">
    <source>
        <dbReference type="ARBA" id="ARBA00023146"/>
    </source>
</evidence>
<dbReference type="Gene3D" id="1.10.287.40">
    <property type="entry name" value="Serine-tRNA synthetase, tRNA binding domain"/>
    <property type="match status" value="1"/>
</dbReference>
<dbReference type="OrthoDB" id="9804647at2"/>
<dbReference type="GO" id="GO:0005737">
    <property type="term" value="C:cytoplasm"/>
    <property type="evidence" value="ECO:0007669"/>
    <property type="project" value="UniProtKB-SubCell"/>
</dbReference>
<comment type="similarity">
    <text evidence="3">Belongs to the class-II aminoacyl-tRNA synthetase family. Type-1 seryl-tRNA synthetase subfamily.</text>
</comment>
<evidence type="ECO:0000256" key="8">
    <source>
        <dbReference type="ARBA" id="ARBA00022840"/>
    </source>
</evidence>
<feature type="binding site" evidence="15">
    <location>
        <position position="232"/>
    </location>
    <ligand>
        <name>L-serine</name>
        <dbReference type="ChEBI" id="CHEBI:33384"/>
    </ligand>
</feature>
<dbReference type="InterPro" id="IPR045864">
    <property type="entry name" value="aa-tRNA-synth_II/BPL/LPL"/>
</dbReference>
<dbReference type="PANTHER" id="PTHR43697:SF1">
    <property type="entry name" value="SERINE--TRNA LIGASE"/>
    <property type="match status" value="1"/>
</dbReference>
<comment type="catalytic activity">
    <reaction evidence="13">
        <text>tRNA(Ser) + L-serine + ATP = L-seryl-tRNA(Ser) + AMP + diphosphate + H(+)</text>
        <dbReference type="Rhea" id="RHEA:12292"/>
        <dbReference type="Rhea" id="RHEA-COMP:9669"/>
        <dbReference type="Rhea" id="RHEA-COMP:9703"/>
        <dbReference type="ChEBI" id="CHEBI:15378"/>
        <dbReference type="ChEBI" id="CHEBI:30616"/>
        <dbReference type="ChEBI" id="CHEBI:33019"/>
        <dbReference type="ChEBI" id="CHEBI:33384"/>
        <dbReference type="ChEBI" id="CHEBI:78442"/>
        <dbReference type="ChEBI" id="CHEBI:78533"/>
        <dbReference type="ChEBI" id="CHEBI:456215"/>
        <dbReference type="EC" id="6.1.1.11"/>
    </reaction>
</comment>
<evidence type="ECO:0000256" key="13">
    <source>
        <dbReference type="ARBA" id="ARBA00048823"/>
    </source>
</evidence>
<dbReference type="Proteomes" id="UP000192911">
    <property type="component" value="Unassembled WGS sequence"/>
</dbReference>
<evidence type="ECO:0000256" key="16">
    <source>
        <dbReference type="PIRSR" id="PIRSR001529-2"/>
    </source>
</evidence>
<evidence type="ECO:0000256" key="5">
    <source>
        <dbReference type="ARBA" id="ARBA00022490"/>
    </source>
</evidence>
<dbReference type="GO" id="GO:0004828">
    <property type="term" value="F:serine-tRNA ligase activity"/>
    <property type="evidence" value="ECO:0007669"/>
    <property type="project" value="UniProtKB-UniRule"/>
</dbReference>
<dbReference type="PIRSF" id="PIRSF001529">
    <property type="entry name" value="Ser-tRNA-synth_IIa"/>
    <property type="match status" value="1"/>
</dbReference>
<dbReference type="GO" id="GO:0006434">
    <property type="term" value="P:seryl-tRNA aminoacylation"/>
    <property type="evidence" value="ECO:0007669"/>
    <property type="project" value="UniProtKB-UniRule"/>
</dbReference>
<feature type="binding site" evidence="15">
    <location>
        <position position="286"/>
    </location>
    <ligand>
        <name>L-serine</name>
        <dbReference type="ChEBI" id="CHEBI:33384"/>
    </ligand>
</feature>
<evidence type="ECO:0000256" key="9">
    <source>
        <dbReference type="ARBA" id="ARBA00022917"/>
    </source>
</evidence>
<feature type="binding site" evidence="16">
    <location>
        <begin position="350"/>
        <end position="353"/>
    </location>
    <ligand>
        <name>ATP</name>
        <dbReference type="ChEBI" id="CHEBI:30616"/>
    </ligand>
</feature>
<feature type="domain" description="Aminoacyl-transfer RNA synthetases class-II family profile" evidence="17">
    <location>
        <begin position="137"/>
        <end position="411"/>
    </location>
</feature>
<evidence type="ECO:0000259" key="17">
    <source>
        <dbReference type="PROSITE" id="PS50862"/>
    </source>
</evidence>
<dbReference type="InterPro" id="IPR006195">
    <property type="entry name" value="aa-tRNA-synth_II"/>
</dbReference>
<keyword evidence="5" id="KW-0963">Cytoplasm</keyword>
<name>A0A1X7FQ29_TRICW</name>
<dbReference type="PANTHER" id="PTHR43697">
    <property type="entry name" value="SERYL-TRNA SYNTHETASE"/>
    <property type="match status" value="1"/>
</dbReference>
<dbReference type="Pfam" id="PF00587">
    <property type="entry name" value="tRNA-synt_2b"/>
    <property type="match status" value="1"/>
</dbReference>
<evidence type="ECO:0000256" key="6">
    <source>
        <dbReference type="ARBA" id="ARBA00022598"/>
    </source>
</evidence>
<dbReference type="SUPFAM" id="SSF55681">
    <property type="entry name" value="Class II aaRS and biotin synthetases"/>
    <property type="match status" value="1"/>
</dbReference>
<keyword evidence="8 16" id="KW-0067">ATP-binding</keyword>
<dbReference type="AlphaFoldDB" id="A0A1X7FQ29"/>
<evidence type="ECO:0000256" key="7">
    <source>
        <dbReference type="ARBA" id="ARBA00022741"/>
    </source>
</evidence>
<dbReference type="InterPro" id="IPR010978">
    <property type="entry name" value="tRNA-bd_arm"/>
</dbReference>
<evidence type="ECO:0000256" key="15">
    <source>
        <dbReference type="PIRSR" id="PIRSR001529-1"/>
    </source>
</evidence>
<protein>
    <recommendedName>
        <fullName evidence="11 14">Serine--tRNA ligase</fullName>
        <ecNumber evidence="4 14">6.1.1.11</ecNumber>
    </recommendedName>
</protein>
<dbReference type="InterPro" id="IPR042103">
    <property type="entry name" value="SerRS_1_N_sf"/>
</dbReference>
<dbReference type="GeneID" id="95553477"/>
<dbReference type="PROSITE" id="PS50862">
    <property type="entry name" value="AA_TRNA_LIGASE_II"/>
    <property type="match status" value="1"/>
</dbReference>
<keyword evidence="19" id="KW-1185">Reference proteome</keyword>
<dbReference type="EMBL" id="FXAH01000010">
    <property type="protein sequence ID" value="SMF56536.1"/>
    <property type="molecule type" value="Genomic_DNA"/>
</dbReference>
<dbReference type="InterPro" id="IPR002317">
    <property type="entry name" value="Ser-tRNA-ligase_type_1"/>
</dbReference>
<keyword evidence="6" id="KW-0436">Ligase</keyword>
<comment type="subcellular location">
    <subcellularLocation>
        <location evidence="1">Cytoplasm</location>
    </subcellularLocation>
</comment>
<keyword evidence="10 18" id="KW-0030">Aminoacyl-tRNA synthetase</keyword>
<evidence type="ECO:0000256" key="3">
    <source>
        <dbReference type="ARBA" id="ARBA00010728"/>
    </source>
</evidence>
<evidence type="ECO:0000256" key="11">
    <source>
        <dbReference type="ARBA" id="ARBA00039158"/>
    </source>
</evidence>
<feature type="binding site" evidence="15">
    <location>
        <position position="384"/>
    </location>
    <ligand>
        <name>L-serine</name>
        <dbReference type="ChEBI" id="CHEBI:33384"/>
    </ligand>
</feature>
<dbReference type="Pfam" id="PF02403">
    <property type="entry name" value="Seryl_tRNA_N"/>
    <property type="match status" value="1"/>
</dbReference>
<dbReference type="STRING" id="28094.SAMN06295900_110159"/>
<dbReference type="GO" id="GO:0005524">
    <property type="term" value="F:ATP binding"/>
    <property type="evidence" value="ECO:0007669"/>
    <property type="project" value="UniProtKB-KW"/>
</dbReference>
<feature type="binding site" evidence="15">
    <location>
        <position position="263"/>
    </location>
    <ligand>
        <name>L-serine</name>
        <dbReference type="ChEBI" id="CHEBI:33384"/>
    </ligand>
</feature>
<dbReference type="PRINTS" id="PR00981">
    <property type="entry name" value="TRNASYNTHSER"/>
</dbReference>
<evidence type="ECO:0000256" key="2">
    <source>
        <dbReference type="ARBA" id="ARBA00005045"/>
    </source>
</evidence>
<evidence type="ECO:0000256" key="12">
    <source>
        <dbReference type="ARBA" id="ARBA00047929"/>
    </source>
</evidence>
<sequence>MLDLRLIRREPERVRTALLKRLDSVDLDAILELDRECRQMTIQEEQLRALRNGLSEQYAIARSQNATDAALRARIDGVNRELDALKPLLADKQHALQALLLELPNLPADDVPAGGKEQNTVVSGHGVKPALFDGALDHVTLSKRLGLVDYERGTKLGGSGFWAYVGQGAALEWALLNYFCQLHYSRGYRFVLPPHLLTMENGVAAGQFPKFHDDVFHVGGTPGERPHFLLPTAETALLNLYRDESIEHEQLPLKLFAYTPCYRREAGSARAEERGTIRGHQFNKVEMFHFVAPDQWHTSLMELLETAQFILAELGLHFRTTLLAARDTSASMAKTYDVEVWLPSIGAYKEVSSVSWAGDYQARRANIRCKPSRGGPSALVHTLNGSGLATSRLVPALLEQHQRPDGSVTVPEPLRDWLRCDTLRAP</sequence>
<evidence type="ECO:0000313" key="18">
    <source>
        <dbReference type="EMBL" id="SMF56536.1"/>
    </source>
</evidence>
<dbReference type="SUPFAM" id="SSF46589">
    <property type="entry name" value="tRNA-binding arm"/>
    <property type="match status" value="1"/>
</dbReference>